<reference evidence="2" key="1">
    <citation type="journal article" date="2021" name="PeerJ">
        <title>Extensive microbial diversity within the chicken gut microbiome revealed by metagenomics and culture.</title>
        <authorList>
            <person name="Gilroy R."/>
            <person name="Ravi A."/>
            <person name="Getino M."/>
            <person name="Pursley I."/>
            <person name="Horton D.L."/>
            <person name="Alikhan N.F."/>
            <person name="Baker D."/>
            <person name="Gharbi K."/>
            <person name="Hall N."/>
            <person name="Watson M."/>
            <person name="Adriaenssens E.M."/>
            <person name="Foster-Nyarko E."/>
            <person name="Jarju S."/>
            <person name="Secka A."/>
            <person name="Antonio M."/>
            <person name="Oren A."/>
            <person name="Chaudhuri R.R."/>
            <person name="La Ragione R."/>
            <person name="Hildebrand F."/>
            <person name="Pallen M.J."/>
        </authorList>
    </citation>
    <scope>NUCLEOTIDE SEQUENCE</scope>
    <source>
        <strain evidence="2">CHK33-7979</strain>
    </source>
</reference>
<feature type="transmembrane region" description="Helical" evidence="1">
    <location>
        <begin position="65"/>
        <end position="82"/>
    </location>
</feature>
<name>A0A9D2CE28_9FIRM</name>
<reference evidence="2" key="2">
    <citation type="submission" date="2021-04" db="EMBL/GenBank/DDBJ databases">
        <authorList>
            <person name="Gilroy R."/>
        </authorList>
    </citation>
    <scope>NUCLEOTIDE SEQUENCE</scope>
    <source>
        <strain evidence="2">CHK33-7979</strain>
    </source>
</reference>
<proteinExistence type="predicted"/>
<gene>
    <name evidence="2" type="ORF">H9826_06315</name>
</gene>
<sequence length="83" mass="8798">MFTLFALTLVCLVGVAAISVVAALVLTLIGLPLAILFGLLPWLLRLAGIVLLVKGLLDRPFQVENLLPAVGAFAAGWLIGWLF</sequence>
<organism evidence="2 3">
    <name type="scientific">Candidatus Intestinimonas merdavium</name>
    <dbReference type="NCBI Taxonomy" id="2838622"/>
    <lineage>
        <taxon>Bacteria</taxon>
        <taxon>Bacillati</taxon>
        <taxon>Bacillota</taxon>
        <taxon>Clostridia</taxon>
        <taxon>Eubacteriales</taxon>
        <taxon>Intestinimonas</taxon>
    </lineage>
</organism>
<keyword evidence="1" id="KW-0472">Membrane</keyword>
<accession>A0A9D2CE28</accession>
<protein>
    <submittedName>
        <fullName evidence="2">Phage-shock protein</fullName>
    </submittedName>
</protein>
<evidence type="ECO:0000256" key="1">
    <source>
        <dbReference type="SAM" id="Phobius"/>
    </source>
</evidence>
<dbReference type="AlphaFoldDB" id="A0A9D2CE28"/>
<dbReference type="EMBL" id="DXCX01000065">
    <property type="protein sequence ID" value="HIY73572.1"/>
    <property type="molecule type" value="Genomic_DNA"/>
</dbReference>
<feature type="transmembrane region" description="Helical" evidence="1">
    <location>
        <begin position="33"/>
        <end position="53"/>
    </location>
</feature>
<evidence type="ECO:0000313" key="2">
    <source>
        <dbReference type="EMBL" id="HIY73572.1"/>
    </source>
</evidence>
<comment type="caution">
    <text evidence="2">The sequence shown here is derived from an EMBL/GenBank/DDBJ whole genome shotgun (WGS) entry which is preliminary data.</text>
</comment>
<keyword evidence="1" id="KW-1133">Transmembrane helix</keyword>
<dbReference type="Proteomes" id="UP000886824">
    <property type="component" value="Unassembled WGS sequence"/>
</dbReference>
<evidence type="ECO:0000313" key="3">
    <source>
        <dbReference type="Proteomes" id="UP000886824"/>
    </source>
</evidence>
<keyword evidence="1" id="KW-0812">Transmembrane</keyword>